<name>A0A5M9QYF6_9GAMM</name>
<comment type="caution">
    <text evidence="1">The sequence shown here is derived from an EMBL/GenBank/DDBJ whole genome shotgun (WGS) entry which is preliminary data.</text>
</comment>
<evidence type="ECO:0000313" key="1">
    <source>
        <dbReference type="EMBL" id="KAA8713039.1"/>
    </source>
</evidence>
<dbReference type="AlphaFoldDB" id="A0A5M9QYF6"/>
<accession>A0A5M9QYF6</accession>
<evidence type="ECO:0008006" key="3">
    <source>
        <dbReference type="Google" id="ProtNLM"/>
    </source>
</evidence>
<dbReference type="PROSITE" id="PS51257">
    <property type="entry name" value="PROKAR_LIPOPROTEIN"/>
    <property type="match status" value="1"/>
</dbReference>
<reference evidence="1 2" key="1">
    <citation type="submission" date="2019-09" db="EMBL/GenBank/DDBJ databases">
        <title>Draft genome sequence of various Type strains from the CCUG.</title>
        <authorList>
            <person name="Pineiro-Iglesias B."/>
            <person name="Tunovic T."/>
            <person name="Unosson C."/>
            <person name="Inganas E."/>
            <person name="Ohlen M."/>
            <person name="Cardew S."/>
            <person name="Jensie-Markopoulos S."/>
            <person name="Salva-Serra F."/>
            <person name="Jaen-Luchoro D."/>
            <person name="Karlsson R."/>
            <person name="Svensson-Stadler L."/>
            <person name="Chun J."/>
            <person name="Moore E."/>
        </authorList>
    </citation>
    <scope>NUCLEOTIDE SEQUENCE [LARGE SCALE GENOMIC DNA]</scope>
    <source>
        <strain evidence="1 2">CCUG 53682T</strain>
    </source>
</reference>
<organism evidence="1 2">
    <name type="scientific">Morganella psychrotolerans</name>
    <dbReference type="NCBI Taxonomy" id="368603"/>
    <lineage>
        <taxon>Bacteria</taxon>
        <taxon>Pseudomonadati</taxon>
        <taxon>Pseudomonadota</taxon>
        <taxon>Gammaproteobacteria</taxon>
        <taxon>Enterobacterales</taxon>
        <taxon>Morganellaceae</taxon>
        <taxon>Morganella</taxon>
    </lineage>
</organism>
<proteinExistence type="predicted"/>
<protein>
    <recommendedName>
        <fullName evidence="3">Lipoprotein</fullName>
    </recommendedName>
</protein>
<dbReference type="RefSeq" id="WP_150385175.1">
    <property type="nucleotide sequence ID" value="NZ_BAAAFS010000007.1"/>
</dbReference>
<gene>
    <name evidence="1" type="ORF">F4V73_18160</name>
</gene>
<sequence>MKKILVLSLSIIALSGCGDSNVDIVKNVTLNDGSKLGYVLENRKICSDIKWISYEDERGRGRVKYTCVISPENYQLFVDKYIPAYSKWKNYEVDSLNNKIKGMDADDISRVSTTKRLEQVETSFSFNRVDEYKDVIEWIIPNGNTKNVIPQKSEQYSCLKFDNGGVLFFGNNYDKGAPIYQEHSSRFLNEKPNAILSVEFRDEGQVVKFNKECK</sequence>
<evidence type="ECO:0000313" key="2">
    <source>
        <dbReference type="Proteomes" id="UP000322181"/>
    </source>
</evidence>
<dbReference type="Proteomes" id="UP000322181">
    <property type="component" value="Unassembled WGS sequence"/>
</dbReference>
<dbReference type="EMBL" id="VXKB01000008">
    <property type="protein sequence ID" value="KAA8713039.1"/>
    <property type="molecule type" value="Genomic_DNA"/>
</dbReference>